<keyword evidence="2" id="KW-1185">Reference proteome</keyword>
<dbReference type="Gene3D" id="3.40.1810.10">
    <property type="entry name" value="Transcription factor, MADS-box"/>
    <property type="match status" value="1"/>
</dbReference>
<accession>A0AAV5LE08</accession>
<gene>
    <name evidence="1" type="ORF">SLEP1_g43514</name>
</gene>
<evidence type="ECO:0000313" key="2">
    <source>
        <dbReference type="Proteomes" id="UP001054252"/>
    </source>
</evidence>
<dbReference type="EMBL" id="BPVZ01000109">
    <property type="protein sequence ID" value="GKV35212.1"/>
    <property type="molecule type" value="Genomic_DNA"/>
</dbReference>
<dbReference type="GO" id="GO:0003677">
    <property type="term" value="F:DNA binding"/>
    <property type="evidence" value="ECO:0007669"/>
    <property type="project" value="InterPro"/>
</dbReference>
<dbReference type="AlphaFoldDB" id="A0AAV5LE08"/>
<evidence type="ECO:0000313" key="1">
    <source>
        <dbReference type="EMBL" id="GKV35212.1"/>
    </source>
</evidence>
<organism evidence="1 2">
    <name type="scientific">Rubroshorea leprosula</name>
    <dbReference type="NCBI Taxonomy" id="152421"/>
    <lineage>
        <taxon>Eukaryota</taxon>
        <taxon>Viridiplantae</taxon>
        <taxon>Streptophyta</taxon>
        <taxon>Embryophyta</taxon>
        <taxon>Tracheophyta</taxon>
        <taxon>Spermatophyta</taxon>
        <taxon>Magnoliopsida</taxon>
        <taxon>eudicotyledons</taxon>
        <taxon>Gunneridae</taxon>
        <taxon>Pentapetalae</taxon>
        <taxon>rosids</taxon>
        <taxon>malvids</taxon>
        <taxon>Malvales</taxon>
        <taxon>Dipterocarpaceae</taxon>
        <taxon>Rubroshorea</taxon>
    </lineage>
</organism>
<name>A0AAV5LE08_9ROSI</name>
<reference evidence="1 2" key="1">
    <citation type="journal article" date="2021" name="Commun. Biol.">
        <title>The genome of Shorea leprosula (Dipterocarpaceae) highlights the ecological relevance of drought in aseasonal tropical rainforests.</title>
        <authorList>
            <person name="Ng K.K.S."/>
            <person name="Kobayashi M.J."/>
            <person name="Fawcett J.A."/>
            <person name="Hatakeyama M."/>
            <person name="Paape T."/>
            <person name="Ng C.H."/>
            <person name="Ang C.C."/>
            <person name="Tnah L.H."/>
            <person name="Lee C.T."/>
            <person name="Nishiyama T."/>
            <person name="Sese J."/>
            <person name="O'Brien M.J."/>
            <person name="Copetti D."/>
            <person name="Mohd Noor M.I."/>
            <person name="Ong R.C."/>
            <person name="Putra M."/>
            <person name="Sireger I.Z."/>
            <person name="Indrioko S."/>
            <person name="Kosugi Y."/>
            <person name="Izuno A."/>
            <person name="Isagi Y."/>
            <person name="Lee S.L."/>
            <person name="Shimizu K.K."/>
        </authorList>
    </citation>
    <scope>NUCLEOTIDE SEQUENCE [LARGE SCALE GENOMIC DNA]</scope>
    <source>
        <strain evidence="1">214</strain>
    </source>
</reference>
<dbReference type="InterPro" id="IPR036879">
    <property type="entry name" value="TF_MADSbox_sf"/>
</dbReference>
<protein>
    <submittedName>
        <fullName evidence="1">Uncharacterized protein</fullName>
    </submittedName>
</protein>
<proteinExistence type="predicted"/>
<comment type="caution">
    <text evidence="1">The sequence shown here is derived from an EMBL/GenBank/DDBJ whole genome shotgun (WGS) entry which is preliminary data.</text>
</comment>
<dbReference type="GO" id="GO:0046983">
    <property type="term" value="F:protein dimerization activity"/>
    <property type="evidence" value="ECO:0007669"/>
    <property type="project" value="InterPro"/>
</dbReference>
<sequence>MLKKLSELTTLCGVPACAVVFGTYDTQPDIWPSPQEACNLLERLKNLSPKKQGKYMLDQKVFLRSNICKLEEKLEKQRKKNQELEIELTLAGSLPIENECNWNNVGHLEEMLGLLKDRIKSVTSKIEDTKASQI</sequence>
<dbReference type="Proteomes" id="UP001054252">
    <property type="component" value="Unassembled WGS sequence"/>
</dbReference>
<dbReference type="SUPFAM" id="SSF55455">
    <property type="entry name" value="SRF-like"/>
    <property type="match status" value="1"/>
</dbReference>